<protein>
    <submittedName>
        <fullName evidence="6">Prolactin</fullName>
    </submittedName>
</protein>
<dbReference type="CDD" id="cd10288">
    <property type="entry name" value="prolactin_like"/>
    <property type="match status" value="1"/>
</dbReference>
<dbReference type="PROSITE" id="PS00338">
    <property type="entry name" value="SOMATOTROPIN_2"/>
    <property type="match status" value="1"/>
</dbReference>
<dbReference type="Gene3D" id="1.20.1250.10">
    <property type="match status" value="1"/>
</dbReference>
<gene>
    <name evidence="6" type="ORF">PECUL_23A056668</name>
</gene>
<dbReference type="PROSITE" id="PS00266">
    <property type="entry name" value="SOMATOTROPIN_1"/>
    <property type="match status" value="1"/>
</dbReference>
<evidence type="ECO:0000256" key="4">
    <source>
        <dbReference type="RuleBase" id="RU003618"/>
    </source>
</evidence>
<dbReference type="SUPFAM" id="SSF47266">
    <property type="entry name" value="4-helical cytokines"/>
    <property type="match status" value="1"/>
</dbReference>
<organism evidence="6 7">
    <name type="scientific">Pelobates cultripes</name>
    <name type="common">Western spadefoot toad</name>
    <dbReference type="NCBI Taxonomy" id="61616"/>
    <lineage>
        <taxon>Eukaryota</taxon>
        <taxon>Metazoa</taxon>
        <taxon>Chordata</taxon>
        <taxon>Craniata</taxon>
        <taxon>Vertebrata</taxon>
        <taxon>Euteleostomi</taxon>
        <taxon>Amphibia</taxon>
        <taxon>Batrachia</taxon>
        <taxon>Anura</taxon>
        <taxon>Pelobatoidea</taxon>
        <taxon>Pelobatidae</taxon>
        <taxon>Pelobates</taxon>
    </lineage>
</organism>
<dbReference type="InterPro" id="IPR001400">
    <property type="entry name" value="Somatotropin/Prolactin"/>
</dbReference>
<evidence type="ECO:0000313" key="6">
    <source>
        <dbReference type="EMBL" id="CAH2319102.1"/>
    </source>
</evidence>
<dbReference type="AlphaFoldDB" id="A0AAD1T5M3"/>
<dbReference type="InterPro" id="IPR018116">
    <property type="entry name" value="Somatotropin_CS"/>
</dbReference>
<comment type="similarity">
    <text evidence="2 4">Belongs to the somatotropin/prolactin family.</text>
</comment>
<dbReference type="PANTHER" id="PTHR11417:SF72">
    <property type="entry name" value="PROLACTIN"/>
    <property type="match status" value="1"/>
</dbReference>
<evidence type="ECO:0000256" key="1">
    <source>
        <dbReference type="ARBA" id="ARBA00004613"/>
    </source>
</evidence>
<dbReference type="InterPro" id="IPR009079">
    <property type="entry name" value="4_helix_cytokine-like_core"/>
</dbReference>
<dbReference type="PANTHER" id="PTHR11417">
    <property type="entry name" value="SOMATOTROPIN,PROLACTIN"/>
    <property type="match status" value="1"/>
</dbReference>
<keyword evidence="3" id="KW-0964">Secreted</keyword>
<proteinExistence type="inferred from homology"/>
<keyword evidence="7" id="KW-1185">Reference proteome</keyword>
<sequence>MANTRGISHTGVILLTLLISDIFVMKMMVFSYPLCTPGSFQCQVLISDLFDRAVRLSHYIQSLSTETFEDFDQRYSQGRHFITKSMNNCHTSALPTPEDKDQALQIKHENLMSIVQTLLRSWNKPLEHLVLEVPDNIARKVKEIEEQSKSLQGGIDRIASRMQTNLEADVYPPWFGPVDTAVPNGESQLFSVYHLLHCFRRDSNKIDNYLKILRCRMIHANNC</sequence>
<dbReference type="FunFam" id="1.20.1250.10:FF:000065">
    <property type="entry name" value="Prolactin, gene 2"/>
    <property type="match status" value="1"/>
</dbReference>
<dbReference type="Pfam" id="PF00103">
    <property type="entry name" value="Hormone_1"/>
    <property type="match status" value="1"/>
</dbReference>
<dbReference type="GO" id="GO:0005179">
    <property type="term" value="F:hormone activity"/>
    <property type="evidence" value="ECO:0007669"/>
    <property type="project" value="UniProtKB-KW"/>
</dbReference>
<reference evidence="6" key="1">
    <citation type="submission" date="2022-03" db="EMBL/GenBank/DDBJ databases">
        <authorList>
            <person name="Alioto T."/>
            <person name="Alioto T."/>
            <person name="Gomez Garrido J."/>
        </authorList>
    </citation>
    <scope>NUCLEOTIDE SEQUENCE</scope>
</reference>
<dbReference type="EMBL" id="OW240921">
    <property type="protein sequence ID" value="CAH2319102.1"/>
    <property type="molecule type" value="Genomic_DNA"/>
</dbReference>
<comment type="subcellular location">
    <subcellularLocation>
        <location evidence="1 4">Secreted</location>
    </subcellularLocation>
</comment>
<feature type="transmembrane region" description="Helical" evidence="5">
    <location>
        <begin position="12"/>
        <end position="34"/>
    </location>
</feature>
<keyword evidence="4" id="KW-0372">Hormone</keyword>
<evidence type="ECO:0000313" key="7">
    <source>
        <dbReference type="Proteomes" id="UP001295444"/>
    </source>
</evidence>
<evidence type="ECO:0000256" key="3">
    <source>
        <dbReference type="ARBA" id="ARBA00022525"/>
    </source>
</evidence>
<dbReference type="PRINTS" id="PR00836">
    <property type="entry name" value="SOMATOTROPIN"/>
</dbReference>
<dbReference type="GO" id="GO:0008284">
    <property type="term" value="P:positive regulation of cell population proliferation"/>
    <property type="evidence" value="ECO:0007669"/>
    <property type="project" value="TreeGrafter"/>
</dbReference>
<dbReference type="GO" id="GO:0031667">
    <property type="term" value="P:response to nutrient levels"/>
    <property type="evidence" value="ECO:0007669"/>
    <property type="project" value="TreeGrafter"/>
</dbReference>
<dbReference type="GO" id="GO:0005615">
    <property type="term" value="C:extracellular space"/>
    <property type="evidence" value="ECO:0007669"/>
    <property type="project" value="TreeGrafter"/>
</dbReference>
<keyword evidence="5" id="KW-0812">Transmembrane</keyword>
<keyword evidence="5" id="KW-0472">Membrane</keyword>
<dbReference type="GO" id="GO:0046427">
    <property type="term" value="P:positive regulation of receptor signaling pathway via JAK-STAT"/>
    <property type="evidence" value="ECO:0007669"/>
    <property type="project" value="TreeGrafter"/>
</dbReference>
<evidence type="ECO:0000256" key="2">
    <source>
        <dbReference type="ARBA" id="ARBA00008474"/>
    </source>
</evidence>
<dbReference type="Proteomes" id="UP001295444">
    <property type="component" value="Chromosome 10"/>
</dbReference>
<evidence type="ECO:0000256" key="5">
    <source>
        <dbReference type="SAM" id="Phobius"/>
    </source>
</evidence>
<accession>A0AAD1T5M3</accession>
<keyword evidence="5" id="KW-1133">Transmembrane helix</keyword>
<name>A0AAD1T5M3_PELCU</name>